<keyword evidence="4 8" id="KW-0812">Transmembrane</keyword>
<keyword evidence="3" id="KW-0050">Antiport</keyword>
<dbReference type="EMBL" id="CZKA01000014">
    <property type="protein sequence ID" value="CUR54673.1"/>
    <property type="molecule type" value="Genomic_DNA"/>
</dbReference>
<dbReference type="Pfam" id="PF00999">
    <property type="entry name" value="Na_H_Exchanger"/>
    <property type="match status" value="1"/>
</dbReference>
<evidence type="ECO:0000256" key="1">
    <source>
        <dbReference type="ARBA" id="ARBA00004141"/>
    </source>
</evidence>
<organism evidence="10">
    <name type="scientific">metagenome</name>
    <dbReference type="NCBI Taxonomy" id="256318"/>
    <lineage>
        <taxon>unclassified sequences</taxon>
        <taxon>metagenomes</taxon>
    </lineage>
</organism>
<sequence>MHEPVFVSLLWITGAAALAPIVVGLLRGPRIPEVVLLLTLGIVIGPYGLELAAKSEPIELLSELGLGLLFLIAGLEIDPASIASRTGAKAFTAWAISLVVALGLMLLLSLVTDLPAWAAIAIALTSTALGTLLPILRDTGLKDQPIGRLVMVNGAAGELGPIVAMSVFLTGGNAWGALLSLLLFALVALLVNGAIIRHGTRAERVVEIVRHGAETTAQAPLRLVMVLLVAMLALSEAFGLDIILGAFIAGATVRVLLPPEHEGFLARLDGIAFGLLVPVFFVTSGMGIDFRVVLDRWGTVLVLFLLIVVVRGLPVLLLFRDLPRGEPLRLALFSATGLPIIVAVTTVAVEAGSLKVEGQSLVVAAGMLTVLVLPLLAVELGRRSLSSESASP</sequence>
<comment type="subcellular location">
    <subcellularLocation>
        <location evidence="1">Membrane</location>
        <topology evidence="1">Multi-pass membrane protein</topology>
    </subcellularLocation>
</comment>
<dbReference type="GO" id="GO:0015297">
    <property type="term" value="F:antiporter activity"/>
    <property type="evidence" value="ECO:0007669"/>
    <property type="project" value="UniProtKB-KW"/>
</dbReference>
<evidence type="ECO:0000256" key="6">
    <source>
        <dbReference type="ARBA" id="ARBA00023065"/>
    </source>
</evidence>
<dbReference type="Gene3D" id="1.20.1530.20">
    <property type="match status" value="1"/>
</dbReference>
<dbReference type="GO" id="GO:1902600">
    <property type="term" value="P:proton transmembrane transport"/>
    <property type="evidence" value="ECO:0007669"/>
    <property type="project" value="InterPro"/>
</dbReference>
<evidence type="ECO:0000256" key="5">
    <source>
        <dbReference type="ARBA" id="ARBA00022989"/>
    </source>
</evidence>
<evidence type="ECO:0000256" key="3">
    <source>
        <dbReference type="ARBA" id="ARBA00022449"/>
    </source>
</evidence>
<feature type="transmembrane region" description="Helical" evidence="8">
    <location>
        <begin position="148"/>
        <end position="169"/>
    </location>
</feature>
<reference evidence="10" key="1">
    <citation type="submission" date="2015-08" db="EMBL/GenBank/DDBJ databases">
        <authorList>
            <person name="Babu N.S."/>
            <person name="Beckwith C.J."/>
            <person name="Beseler K.G."/>
            <person name="Brison A."/>
            <person name="Carone J.V."/>
            <person name="Caskin T.P."/>
            <person name="Diamond M."/>
            <person name="Durham M.E."/>
            <person name="Foxe J.M."/>
            <person name="Go M."/>
            <person name="Henderson B.A."/>
            <person name="Jones I.B."/>
            <person name="McGettigan J.A."/>
            <person name="Micheletti S.J."/>
            <person name="Nasrallah M.E."/>
            <person name="Ortiz D."/>
            <person name="Piller C.R."/>
            <person name="Privatt S.R."/>
            <person name="Schneider S.L."/>
            <person name="Sharp S."/>
            <person name="Smith T.C."/>
            <person name="Stanton J.D."/>
            <person name="Ullery H.E."/>
            <person name="Wilson R.J."/>
            <person name="Serrano M.G."/>
            <person name="Buck G."/>
            <person name="Lee V."/>
            <person name="Wang Y."/>
            <person name="Carvalho R."/>
            <person name="Voegtly L."/>
            <person name="Shi R."/>
            <person name="Duckworth R."/>
            <person name="Johnson A."/>
            <person name="Loviza R."/>
            <person name="Walstead R."/>
            <person name="Shah Z."/>
            <person name="Kiflezghi M."/>
            <person name="Wade K."/>
            <person name="Ball S.L."/>
            <person name="Bradley K.W."/>
            <person name="Asai D.J."/>
            <person name="Bowman C.A."/>
            <person name="Russell D.A."/>
            <person name="Pope W.H."/>
            <person name="Jacobs-Sera D."/>
            <person name="Hendrix R.W."/>
            <person name="Hatfull G.F."/>
        </authorList>
    </citation>
    <scope>NUCLEOTIDE SEQUENCE</scope>
</reference>
<feature type="transmembrane region" description="Helical" evidence="8">
    <location>
        <begin position="33"/>
        <end position="49"/>
    </location>
</feature>
<feature type="transmembrane region" description="Helical" evidence="8">
    <location>
        <begin position="61"/>
        <end position="78"/>
    </location>
</feature>
<feature type="transmembrane region" description="Helical" evidence="8">
    <location>
        <begin position="331"/>
        <end position="349"/>
    </location>
</feature>
<keyword evidence="5 8" id="KW-1133">Transmembrane helix</keyword>
<feature type="transmembrane region" description="Helical" evidence="8">
    <location>
        <begin position="264"/>
        <end position="288"/>
    </location>
</feature>
<dbReference type="InterPro" id="IPR038770">
    <property type="entry name" value="Na+/solute_symporter_sf"/>
</dbReference>
<dbReference type="InterPro" id="IPR006153">
    <property type="entry name" value="Cation/H_exchanger_TM"/>
</dbReference>
<feature type="transmembrane region" description="Helical" evidence="8">
    <location>
        <begin position="116"/>
        <end position="136"/>
    </location>
</feature>
<evidence type="ECO:0000313" key="10">
    <source>
        <dbReference type="EMBL" id="CUR54673.1"/>
    </source>
</evidence>
<feature type="domain" description="Cation/H+ exchanger transmembrane" evidence="9">
    <location>
        <begin position="16"/>
        <end position="372"/>
    </location>
</feature>
<name>A0A2P2BY74_9ZZZZ</name>
<gene>
    <name evidence="10" type="ORF">NOCA2210023</name>
</gene>
<accession>A0A2P2BY74</accession>
<dbReference type="PANTHER" id="PTHR43562">
    <property type="entry name" value="NAPA-TYPE SODIUM/HYDROGEN ANTIPORTER"/>
    <property type="match status" value="1"/>
</dbReference>
<dbReference type="PANTHER" id="PTHR43562:SF1">
    <property type="entry name" value="NA(+)_H(+) ANTIPORTER YJBQ-RELATED"/>
    <property type="match status" value="1"/>
</dbReference>
<dbReference type="AlphaFoldDB" id="A0A2P2BY74"/>
<protein>
    <submittedName>
        <fullName evidence="10">Putative Cation/H+ antiporter</fullName>
    </submittedName>
</protein>
<keyword evidence="7 8" id="KW-0472">Membrane</keyword>
<dbReference type="GO" id="GO:0016020">
    <property type="term" value="C:membrane"/>
    <property type="evidence" value="ECO:0007669"/>
    <property type="project" value="UniProtKB-SubCell"/>
</dbReference>
<evidence type="ECO:0000256" key="8">
    <source>
        <dbReference type="SAM" id="Phobius"/>
    </source>
</evidence>
<keyword evidence="2" id="KW-0813">Transport</keyword>
<feature type="transmembrane region" description="Helical" evidence="8">
    <location>
        <begin position="300"/>
        <end position="319"/>
    </location>
</feature>
<evidence type="ECO:0000256" key="7">
    <source>
        <dbReference type="ARBA" id="ARBA00023136"/>
    </source>
</evidence>
<evidence type="ECO:0000256" key="4">
    <source>
        <dbReference type="ARBA" id="ARBA00022692"/>
    </source>
</evidence>
<evidence type="ECO:0000256" key="2">
    <source>
        <dbReference type="ARBA" id="ARBA00022448"/>
    </source>
</evidence>
<proteinExistence type="predicted"/>
<keyword evidence="6" id="KW-0406">Ion transport</keyword>
<feature type="transmembrane region" description="Helical" evidence="8">
    <location>
        <begin position="90"/>
        <end position="110"/>
    </location>
</feature>
<feature type="transmembrane region" description="Helical" evidence="8">
    <location>
        <begin position="361"/>
        <end position="378"/>
    </location>
</feature>
<feature type="transmembrane region" description="Helical" evidence="8">
    <location>
        <begin position="175"/>
        <end position="196"/>
    </location>
</feature>
<evidence type="ECO:0000259" key="9">
    <source>
        <dbReference type="Pfam" id="PF00999"/>
    </source>
</evidence>
<feature type="transmembrane region" description="Helical" evidence="8">
    <location>
        <begin position="6"/>
        <end position="26"/>
    </location>
</feature>